<protein>
    <recommendedName>
        <fullName evidence="2">Transposase</fullName>
    </recommendedName>
</protein>
<sequence>MYLMGLNLSNGQIAKELGLDKDDVQKMTTQLRQGIVDGKGEVQLSGEVECDEVYVTAGHKGNPDAVKKKDDRDGLTASKEVEVEVRLRKKNRQFSA</sequence>
<name>A0A977L0L5_9CYAN</name>
<evidence type="ECO:0008006" key="2">
    <source>
        <dbReference type="Google" id="ProtNLM"/>
    </source>
</evidence>
<accession>A0A977L0L5</accession>
<organism evidence="1">
    <name type="scientific">Woronichinia naegeliana WA131</name>
    <dbReference type="NCBI Taxonomy" id="2824559"/>
    <lineage>
        <taxon>Bacteria</taxon>
        <taxon>Bacillati</taxon>
        <taxon>Cyanobacteriota</taxon>
        <taxon>Cyanophyceae</taxon>
        <taxon>Synechococcales</taxon>
        <taxon>Coelosphaeriaceae</taxon>
        <taxon>Woronichinia</taxon>
    </lineage>
</organism>
<evidence type="ECO:0000313" key="1">
    <source>
        <dbReference type="EMBL" id="UXE63232.1"/>
    </source>
</evidence>
<dbReference type="EMBL" id="CP073041">
    <property type="protein sequence ID" value="UXE63232.1"/>
    <property type="molecule type" value="Genomic_DNA"/>
</dbReference>
<gene>
    <name evidence="1" type="ORF">KA717_11590</name>
</gene>
<dbReference type="AlphaFoldDB" id="A0A977L0L5"/>
<dbReference type="Proteomes" id="UP001065613">
    <property type="component" value="Chromosome"/>
</dbReference>
<proteinExistence type="predicted"/>
<reference evidence="1" key="1">
    <citation type="submission" date="2021-04" db="EMBL/GenBank/DDBJ databases">
        <title>Genome sequence of Woronichinia naegeliana from Washington state freshwater lake bloom.</title>
        <authorList>
            <person name="Dreher T.W."/>
        </authorList>
    </citation>
    <scope>NUCLEOTIDE SEQUENCE</scope>
    <source>
        <strain evidence="1">WA131</strain>
    </source>
</reference>
<dbReference type="KEGG" id="wna:KA717_11590"/>